<dbReference type="CDD" id="cd00448">
    <property type="entry name" value="YjgF_YER057c_UK114_family"/>
    <property type="match status" value="1"/>
</dbReference>
<keyword evidence="2" id="KW-1185">Reference proteome</keyword>
<dbReference type="Pfam" id="PF01042">
    <property type="entry name" value="Ribonuc_L-PSP"/>
    <property type="match status" value="1"/>
</dbReference>
<dbReference type="EMBL" id="JACBZT010000001">
    <property type="protein sequence ID" value="NYJ05384.1"/>
    <property type="molecule type" value="Genomic_DNA"/>
</dbReference>
<gene>
    <name evidence="1" type="ORF">GGQ55_001662</name>
</gene>
<dbReference type="AlphaFoldDB" id="A0A853CCA5"/>
<dbReference type="RefSeq" id="WP_179715997.1">
    <property type="nucleotide sequence ID" value="NZ_JACBZT010000001.1"/>
</dbReference>
<dbReference type="SUPFAM" id="SSF55298">
    <property type="entry name" value="YjgF-like"/>
    <property type="match status" value="1"/>
</dbReference>
<protein>
    <submittedName>
        <fullName evidence="1">Enamine deaminase RidA (YjgF/YER057c/UK114 family)</fullName>
    </submittedName>
</protein>
<dbReference type="PANTHER" id="PTHR43857">
    <property type="entry name" value="BLR7761 PROTEIN"/>
    <property type="match status" value="1"/>
</dbReference>
<dbReference type="InterPro" id="IPR006175">
    <property type="entry name" value="YjgF/YER057c/UK114"/>
</dbReference>
<dbReference type="InterPro" id="IPR035959">
    <property type="entry name" value="RutC-like_sf"/>
</dbReference>
<accession>A0A853CCA5</accession>
<evidence type="ECO:0000313" key="2">
    <source>
        <dbReference type="Proteomes" id="UP000541969"/>
    </source>
</evidence>
<reference evidence="1 2" key="1">
    <citation type="submission" date="2020-07" db="EMBL/GenBank/DDBJ databases">
        <title>Sequencing the genomes of 1000 actinobacteria strains.</title>
        <authorList>
            <person name="Klenk H.-P."/>
        </authorList>
    </citation>
    <scope>NUCLEOTIDE SEQUENCE [LARGE SCALE GENOMIC DNA]</scope>
    <source>
        <strain evidence="1 2">DSM 104001</strain>
    </source>
</reference>
<name>A0A853CCA5_9ACTN</name>
<comment type="caution">
    <text evidence="1">The sequence shown here is derived from an EMBL/GenBank/DDBJ whole genome shotgun (WGS) entry which is preliminary data.</text>
</comment>
<dbReference type="Proteomes" id="UP000541969">
    <property type="component" value="Unassembled WGS sequence"/>
</dbReference>
<proteinExistence type="predicted"/>
<organism evidence="1 2">
    <name type="scientific">Petropleomorpha daqingensis</name>
    <dbReference type="NCBI Taxonomy" id="2026353"/>
    <lineage>
        <taxon>Bacteria</taxon>
        <taxon>Bacillati</taxon>
        <taxon>Actinomycetota</taxon>
        <taxon>Actinomycetes</taxon>
        <taxon>Geodermatophilales</taxon>
        <taxon>Geodermatophilaceae</taxon>
        <taxon>Petropleomorpha</taxon>
    </lineage>
</organism>
<dbReference type="PANTHER" id="PTHR43857:SF1">
    <property type="entry name" value="YJGH FAMILY PROTEIN"/>
    <property type="match status" value="1"/>
</dbReference>
<dbReference type="Gene3D" id="3.30.1330.40">
    <property type="entry name" value="RutC-like"/>
    <property type="match status" value="1"/>
</dbReference>
<sequence>MTLTRTPINPWPWSLAFGFNQGELVEGAGRVLVLSGQAAAAADGSPQHIGDMAAQASLAVDNIETVLREAGMTLANVVRINVFTTDVDAMLGAWEAMTKRFEAAGGSLTSTLVGVTRLAFPELMVEIEATAVGAAAATGP</sequence>
<evidence type="ECO:0000313" key="1">
    <source>
        <dbReference type="EMBL" id="NYJ05384.1"/>
    </source>
</evidence>